<accession>A0A238IXD1</accession>
<sequence>MSIMTSVVRSDQSFSCQDGASETLTDPVHPIFAIEHMRSRLRSFSKAELETLEDELDFYTFTGIAGPYVARLLSYI</sequence>
<protein>
    <submittedName>
        <fullName evidence="1">Uncharacterized protein</fullName>
    </submittedName>
</protein>
<dbReference type="Proteomes" id="UP000201838">
    <property type="component" value="Unassembled WGS sequence"/>
</dbReference>
<dbReference type="EMBL" id="FXXQ01000002">
    <property type="protein sequence ID" value="SMX22515.1"/>
    <property type="molecule type" value="Genomic_DNA"/>
</dbReference>
<evidence type="ECO:0000313" key="2">
    <source>
        <dbReference type="Proteomes" id="UP000201838"/>
    </source>
</evidence>
<evidence type="ECO:0000313" key="1">
    <source>
        <dbReference type="EMBL" id="SMX22515.1"/>
    </source>
</evidence>
<reference evidence="1 2" key="1">
    <citation type="submission" date="2017-05" db="EMBL/GenBank/DDBJ databases">
        <authorList>
            <person name="Song R."/>
            <person name="Chenine A.L."/>
            <person name="Ruprecht R.M."/>
        </authorList>
    </citation>
    <scope>NUCLEOTIDE SEQUENCE [LARGE SCALE GENOMIC DNA]</scope>
    <source>
        <strain evidence="1 2">CECT 8489</strain>
    </source>
</reference>
<keyword evidence="2" id="KW-1185">Reference proteome</keyword>
<name>A0A238IXD1_9RHOB</name>
<gene>
    <name evidence="1" type="ORF">BOA8489_00612</name>
</gene>
<proteinExistence type="predicted"/>
<dbReference type="AlphaFoldDB" id="A0A238IXD1"/>
<organism evidence="1 2">
    <name type="scientific">Boseongicola aestuarii</name>
    <dbReference type="NCBI Taxonomy" id="1470561"/>
    <lineage>
        <taxon>Bacteria</taxon>
        <taxon>Pseudomonadati</taxon>
        <taxon>Pseudomonadota</taxon>
        <taxon>Alphaproteobacteria</taxon>
        <taxon>Rhodobacterales</taxon>
        <taxon>Paracoccaceae</taxon>
        <taxon>Boseongicola</taxon>
    </lineage>
</organism>